<evidence type="ECO:0000259" key="2">
    <source>
        <dbReference type="PROSITE" id="PS51186"/>
    </source>
</evidence>
<sequence length="292" mass="33684">MIKITEREKILEIWNEFYKFDPTSQFQLERKYFRNEYVVPIGEQVNEGAFSLLCARNGIDEDTEKKAWIFAAGYTKKDDLIKLLKKQIEQAKKVGVQRIFYSNFSPGYFFPGIDREKYSDLYDSLVEVGFTAESEALAMEAEIGEHQYIQKEGGKAEIRNLKIEETEELLKMVRSNFPYDCYLRVDGVIKHGSLDQITIAIVNNKIVGYSMYASGEGPFESSPGERFGCFEVLEDYRSMGIGGKLLTATLINMKSNGIRHAYFLWTTEKASHLYGRFGFRITRKFQIMSLLL</sequence>
<dbReference type="GeneID" id="41588929"/>
<accession>A0A1N5W6N0</accession>
<dbReference type="InterPro" id="IPR000595">
    <property type="entry name" value="cNMP-bd_dom"/>
</dbReference>
<organism evidence="3 4">
    <name type="scientific">Cuniculiplasma divulgatum</name>
    <dbReference type="NCBI Taxonomy" id="1673428"/>
    <lineage>
        <taxon>Archaea</taxon>
        <taxon>Methanobacteriati</taxon>
        <taxon>Thermoplasmatota</taxon>
        <taxon>Thermoplasmata</taxon>
        <taxon>Thermoplasmatales</taxon>
        <taxon>Cuniculiplasmataceae</taxon>
        <taxon>Cuniculiplasma</taxon>
    </lineage>
</organism>
<evidence type="ECO:0000313" key="3">
    <source>
        <dbReference type="EMBL" id="SIM80902.1"/>
    </source>
</evidence>
<dbReference type="GO" id="GO:0016747">
    <property type="term" value="F:acyltransferase activity, transferring groups other than amino-acyl groups"/>
    <property type="evidence" value="ECO:0007669"/>
    <property type="project" value="InterPro"/>
</dbReference>
<dbReference type="SUPFAM" id="SSF55729">
    <property type="entry name" value="Acyl-CoA N-acyltransferases (Nat)"/>
    <property type="match status" value="1"/>
</dbReference>
<dbReference type="Pfam" id="PF13508">
    <property type="entry name" value="Acetyltransf_7"/>
    <property type="match status" value="1"/>
</dbReference>
<dbReference type="AlphaFoldDB" id="A0A1N5W6N0"/>
<dbReference type="Proteomes" id="UP000195607">
    <property type="component" value="Chromosome I"/>
</dbReference>
<dbReference type="InterPro" id="IPR000182">
    <property type="entry name" value="GNAT_dom"/>
</dbReference>
<dbReference type="RefSeq" id="WP_148690100.1">
    <property type="nucleotide sequence ID" value="NZ_LT671858.1"/>
</dbReference>
<feature type="domain" description="Cyclic nucleotide-binding" evidence="1">
    <location>
        <begin position="109"/>
        <end position="153"/>
    </location>
</feature>
<name>A0A1N5W6N0_9ARCH</name>
<reference evidence="3 4" key="1">
    <citation type="submission" date="2016-04" db="EMBL/GenBank/DDBJ databases">
        <authorList>
            <person name="Evans L.H."/>
            <person name="Alamgir A."/>
            <person name="Owens N."/>
            <person name="Weber N.D."/>
            <person name="Virtaneva K."/>
            <person name="Barbian K."/>
            <person name="Babar A."/>
            <person name="Rosenke K."/>
        </authorList>
    </citation>
    <scope>NUCLEOTIDE SEQUENCE [LARGE SCALE GENOMIC DNA]</scope>
    <source>
        <strain evidence="4">S5(T) (JCM 30642 \VKM B-2941)</strain>
    </source>
</reference>
<dbReference type="CDD" id="cd04301">
    <property type="entry name" value="NAT_SF"/>
    <property type="match status" value="1"/>
</dbReference>
<dbReference type="EMBL" id="LT671858">
    <property type="protein sequence ID" value="SIM80902.1"/>
    <property type="molecule type" value="Genomic_DNA"/>
</dbReference>
<dbReference type="PROSITE" id="PS51186">
    <property type="entry name" value="GNAT"/>
    <property type="match status" value="1"/>
</dbReference>
<dbReference type="Gene3D" id="3.40.630.30">
    <property type="match status" value="1"/>
</dbReference>
<keyword evidence="3" id="KW-0808">Transferase</keyword>
<protein>
    <submittedName>
        <fullName evidence="3">GNAT family N-acetyltransferase</fullName>
    </submittedName>
</protein>
<evidence type="ECO:0000259" key="1">
    <source>
        <dbReference type="PROSITE" id="PS50042"/>
    </source>
</evidence>
<dbReference type="InterPro" id="IPR016181">
    <property type="entry name" value="Acyl_CoA_acyltransferase"/>
</dbReference>
<feature type="domain" description="N-acetyltransferase" evidence="2">
    <location>
        <begin position="156"/>
        <end position="292"/>
    </location>
</feature>
<gene>
    <name evidence="3" type="ORF">CSP5_1687</name>
</gene>
<proteinExistence type="predicted"/>
<dbReference type="PROSITE" id="PS50042">
    <property type="entry name" value="CNMP_BINDING_3"/>
    <property type="match status" value="1"/>
</dbReference>
<evidence type="ECO:0000313" key="4">
    <source>
        <dbReference type="Proteomes" id="UP000195607"/>
    </source>
</evidence>